<gene>
    <name evidence="1" type="ORF">SAMN04488028_101318</name>
</gene>
<evidence type="ECO:0000313" key="2">
    <source>
        <dbReference type="Proteomes" id="UP000184474"/>
    </source>
</evidence>
<reference evidence="2" key="1">
    <citation type="submission" date="2016-11" db="EMBL/GenBank/DDBJ databases">
        <authorList>
            <person name="Varghese N."/>
            <person name="Submissions S."/>
        </authorList>
    </citation>
    <scope>NUCLEOTIDE SEQUENCE [LARGE SCALE GENOMIC DNA]</scope>
    <source>
        <strain evidence="2">DSM 26134</strain>
    </source>
</reference>
<organism evidence="1 2">
    <name type="scientific">Reichenbachiella agariperforans</name>
    <dbReference type="NCBI Taxonomy" id="156994"/>
    <lineage>
        <taxon>Bacteria</taxon>
        <taxon>Pseudomonadati</taxon>
        <taxon>Bacteroidota</taxon>
        <taxon>Cytophagia</taxon>
        <taxon>Cytophagales</taxon>
        <taxon>Reichenbachiellaceae</taxon>
        <taxon>Reichenbachiella</taxon>
    </lineage>
</organism>
<name>A0A1M6JTU2_REIAG</name>
<sequence length="193" mass="22442">MIDKLKTIFAQIDEVNTQDPNMEAVDGQLIPKELIYGQRMTDMLQVYEAYASPELQIAARGQHIKRWHIPRSDYPMDRKGYLKWRTMLKIYHGELLSEMMEKQGFSSNSIDQVVELVNKKKLKTDDESKKLEDVVCLVFLKYYFHAFGAKHDEAKLIDIVQKTWGKMTEKGHAMALELDYLDEDLALIQKALA</sequence>
<evidence type="ECO:0008006" key="3">
    <source>
        <dbReference type="Google" id="ProtNLM"/>
    </source>
</evidence>
<dbReference type="InterPro" id="IPR025255">
    <property type="entry name" value="DUF4202"/>
</dbReference>
<dbReference type="Proteomes" id="UP000184474">
    <property type="component" value="Unassembled WGS sequence"/>
</dbReference>
<proteinExistence type="predicted"/>
<protein>
    <recommendedName>
        <fullName evidence="3">DUF4202 domain-containing protein</fullName>
    </recommendedName>
</protein>
<dbReference type="EMBL" id="FRAA01000001">
    <property type="protein sequence ID" value="SHJ50079.1"/>
    <property type="molecule type" value="Genomic_DNA"/>
</dbReference>
<dbReference type="Pfam" id="PF13875">
    <property type="entry name" value="DUF4202"/>
    <property type="match status" value="1"/>
</dbReference>
<dbReference type="PANTHER" id="PTHR41729:SF1">
    <property type="entry name" value="GLUTAMYL-TRNA SYNTHETASE"/>
    <property type="match status" value="1"/>
</dbReference>
<accession>A0A1M6JTU2</accession>
<dbReference type="STRING" id="156994.SAMN04488028_101318"/>
<keyword evidence="2" id="KW-1185">Reference proteome</keyword>
<dbReference type="AlphaFoldDB" id="A0A1M6JTU2"/>
<dbReference type="RefSeq" id="WP_073118795.1">
    <property type="nucleotide sequence ID" value="NZ_FRAA01000001.1"/>
</dbReference>
<evidence type="ECO:0000313" key="1">
    <source>
        <dbReference type="EMBL" id="SHJ50079.1"/>
    </source>
</evidence>
<dbReference type="PANTHER" id="PTHR41729">
    <property type="entry name" value="GLUTAMYL-TRNA SYNTHETASE"/>
    <property type="match status" value="1"/>
</dbReference>